<dbReference type="EMBL" id="PSQE01000005">
    <property type="protein sequence ID" value="RHN53694.1"/>
    <property type="molecule type" value="Genomic_DNA"/>
</dbReference>
<evidence type="ECO:0008006" key="5">
    <source>
        <dbReference type="Google" id="ProtNLM"/>
    </source>
</evidence>
<evidence type="ECO:0000259" key="3">
    <source>
        <dbReference type="Pfam" id="PF21193"/>
    </source>
</evidence>
<evidence type="ECO:0000313" key="4">
    <source>
        <dbReference type="EMBL" id="RHN53694.1"/>
    </source>
</evidence>
<feature type="domain" description="60S ribosomal export protein NMD3 SH3" evidence="3">
    <location>
        <begin position="103"/>
        <end position="149"/>
    </location>
</feature>
<dbReference type="AlphaFoldDB" id="A0A396HP90"/>
<dbReference type="InterPro" id="IPR048898">
    <property type="entry name" value="OB_NMD3"/>
</dbReference>
<feature type="domain" description="60S ribosomal export protein NMD3 OB-fold" evidence="2">
    <location>
        <begin position="217"/>
        <end position="268"/>
    </location>
</feature>
<dbReference type="Pfam" id="PF21192">
    <property type="entry name" value="OB_NMD3"/>
    <property type="match status" value="1"/>
</dbReference>
<dbReference type="PANTHER" id="PTHR12746">
    <property type="entry name" value="NONSENSE-MEDIATED MRNA DECAY PROTEIN 3"/>
    <property type="match status" value="1"/>
</dbReference>
<dbReference type="OrthoDB" id="1692541at2759"/>
<dbReference type="Pfam" id="PF21193">
    <property type="entry name" value="NMD_SH3"/>
    <property type="match status" value="1"/>
</dbReference>
<dbReference type="PANTHER" id="PTHR12746:SF2">
    <property type="entry name" value="60S RIBOSOMAL EXPORT PROTEIN NMD3"/>
    <property type="match status" value="1"/>
</dbReference>
<protein>
    <recommendedName>
        <fullName evidence="5">Nonsense-mediated mRNA decay protein</fullName>
    </recommendedName>
</protein>
<proteinExistence type="predicted"/>
<sequence length="354" mass="39913">MHKMEEGWVGVLNVRQQHVCQLRTLFHLEQISVWTNFTKLSHIMRIKNKIDDDEGLSFCFNSLSDATDVVNLIVDILPSKVRLNMNMIPPEERCIFSVEIVPICCGDLIILPSHIAASFGPNIGPIVICTRVAKIFTLLDPFTLTHCFLKAGQYWDAPFTPSFSRPQLVEYVVLGINLKEELEELVEENKEKKKLIIELYAADAVAAAAAVVAAEAAAAKKYRLADAMVARVKDIGNNNHTTFQIKTHLGRILKPGDHALGYDLSSGGVDTNLPAAILITKISYAEEENGRVVAVQDKWESDYQLFLKDLQQDTKLLFDRRAIYRNRTNCHPFDTTIKSPFRRPFYPLEDLLDG</sequence>
<dbReference type="InterPro" id="IPR048899">
    <property type="entry name" value="NMD_SH3"/>
</dbReference>
<comment type="caution">
    <text evidence="4">The sequence shown here is derived from an EMBL/GenBank/DDBJ whole genome shotgun (WGS) entry which is preliminary data.</text>
</comment>
<dbReference type="Proteomes" id="UP000265566">
    <property type="component" value="Chromosome 5"/>
</dbReference>
<name>A0A396HP90_MEDTR</name>
<dbReference type="Gramene" id="rna28627">
    <property type="protein sequence ID" value="RHN53694.1"/>
    <property type="gene ID" value="gene28627"/>
</dbReference>
<reference evidence="4" key="1">
    <citation type="journal article" date="2018" name="Nat. Plants">
        <title>Whole-genome landscape of Medicago truncatula symbiotic genes.</title>
        <authorList>
            <person name="Pecrix Y."/>
            <person name="Gamas P."/>
            <person name="Carrere S."/>
        </authorList>
    </citation>
    <scope>NUCLEOTIDE SEQUENCE</scope>
    <source>
        <tissue evidence="4">Leaves</tissue>
    </source>
</reference>
<evidence type="ECO:0000259" key="2">
    <source>
        <dbReference type="Pfam" id="PF21192"/>
    </source>
</evidence>
<accession>A0A396HP90</accession>
<dbReference type="GO" id="GO:0043023">
    <property type="term" value="F:ribosomal large subunit binding"/>
    <property type="evidence" value="ECO:0007669"/>
    <property type="project" value="InterPro"/>
</dbReference>
<organism evidence="4">
    <name type="scientific">Medicago truncatula</name>
    <name type="common">Barrel medic</name>
    <name type="synonym">Medicago tribuloides</name>
    <dbReference type="NCBI Taxonomy" id="3880"/>
    <lineage>
        <taxon>Eukaryota</taxon>
        <taxon>Viridiplantae</taxon>
        <taxon>Streptophyta</taxon>
        <taxon>Embryophyta</taxon>
        <taxon>Tracheophyta</taxon>
        <taxon>Spermatophyta</taxon>
        <taxon>Magnoliopsida</taxon>
        <taxon>eudicotyledons</taxon>
        <taxon>Gunneridae</taxon>
        <taxon>Pentapetalae</taxon>
        <taxon>rosids</taxon>
        <taxon>fabids</taxon>
        <taxon>Fabales</taxon>
        <taxon>Fabaceae</taxon>
        <taxon>Papilionoideae</taxon>
        <taxon>50 kb inversion clade</taxon>
        <taxon>NPAAA clade</taxon>
        <taxon>Hologalegina</taxon>
        <taxon>IRL clade</taxon>
        <taxon>Trifolieae</taxon>
        <taxon>Medicago</taxon>
    </lineage>
</organism>
<keyword evidence="1" id="KW-0175">Coiled coil</keyword>
<evidence type="ECO:0000256" key="1">
    <source>
        <dbReference type="SAM" id="Coils"/>
    </source>
</evidence>
<gene>
    <name evidence="4" type="ORF">MtrunA17_Chr5g0398611</name>
</gene>
<feature type="coiled-coil region" evidence="1">
    <location>
        <begin position="175"/>
        <end position="202"/>
    </location>
</feature>
<dbReference type="InterPro" id="IPR039768">
    <property type="entry name" value="Nmd3"/>
</dbReference>